<accession>A0A292PZ48</accession>
<keyword evidence="1" id="KW-0732">Signal</keyword>
<evidence type="ECO:0000313" key="3">
    <source>
        <dbReference type="Proteomes" id="UP001412239"/>
    </source>
</evidence>
<keyword evidence="3" id="KW-1185">Reference proteome</keyword>
<organism evidence="2 3">
    <name type="scientific">Tuber aestivum</name>
    <name type="common">summer truffle</name>
    <dbReference type="NCBI Taxonomy" id="59557"/>
    <lineage>
        <taxon>Eukaryota</taxon>
        <taxon>Fungi</taxon>
        <taxon>Dikarya</taxon>
        <taxon>Ascomycota</taxon>
        <taxon>Pezizomycotina</taxon>
        <taxon>Pezizomycetes</taxon>
        <taxon>Pezizales</taxon>
        <taxon>Tuberaceae</taxon>
        <taxon>Tuber</taxon>
    </lineage>
</organism>
<proteinExistence type="predicted"/>
<sequence>MFVSSRIIAGAFALFAATALAADCSGDKGEHPEVDWAREIQESLCGTGCARNDQEVGNSECSLVTIIKNGTAVLGYRSDPTGQYGNCKGALDDAITQCFLDKSEAYTGTNKKTQGNWKLGNESYWIAIETADDYLYDPLEELSVSVNVDDDPNTPAGNIMRGPDKFCAGLSHGGGETCTDIPDGCLIIVPESNVIPQVICPDEGL</sequence>
<reference evidence="2" key="1">
    <citation type="submission" date="2015-10" db="EMBL/GenBank/DDBJ databases">
        <authorList>
            <person name="Regsiter A."/>
            <person name="william w."/>
        </authorList>
    </citation>
    <scope>NUCLEOTIDE SEQUENCE</scope>
    <source>
        <strain evidence="2">Montdore</strain>
    </source>
</reference>
<dbReference type="AlphaFoldDB" id="A0A292PZ48"/>
<evidence type="ECO:0000256" key="1">
    <source>
        <dbReference type="SAM" id="SignalP"/>
    </source>
</evidence>
<dbReference type="EMBL" id="LN891013">
    <property type="protein sequence ID" value="CUS11740.1"/>
    <property type="molecule type" value="Genomic_DNA"/>
</dbReference>
<feature type="chain" id="PRO_5012154866" description="Ecp2 effector protein domain-containing protein" evidence="1">
    <location>
        <begin position="22"/>
        <end position="205"/>
    </location>
</feature>
<evidence type="ECO:0008006" key="4">
    <source>
        <dbReference type="Google" id="ProtNLM"/>
    </source>
</evidence>
<name>A0A292PZ48_9PEZI</name>
<evidence type="ECO:0000313" key="2">
    <source>
        <dbReference type="EMBL" id="CUS11740.1"/>
    </source>
</evidence>
<dbReference type="Proteomes" id="UP001412239">
    <property type="component" value="Unassembled WGS sequence"/>
</dbReference>
<protein>
    <recommendedName>
        <fullName evidence="4">Ecp2 effector protein domain-containing protein</fullName>
    </recommendedName>
</protein>
<gene>
    <name evidence="2" type="ORF">GSTUAT00004195001</name>
</gene>
<feature type="signal peptide" evidence="1">
    <location>
        <begin position="1"/>
        <end position="21"/>
    </location>
</feature>